<dbReference type="InterPro" id="IPR036291">
    <property type="entry name" value="NAD(P)-bd_dom_sf"/>
</dbReference>
<evidence type="ECO:0000256" key="6">
    <source>
        <dbReference type="RuleBase" id="RU364082"/>
    </source>
</evidence>
<evidence type="ECO:0000256" key="3">
    <source>
        <dbReference type="ARBA" id="ARBA00012929"/>
    </source>
</evidence>
<keyword evidence="6" id="KW-0560">Oxidoreductase</keyword>
<dbReference type="GO" id="GO:0019305">
    <property type="term" value="P:dTDP-rhamnose biosynthetic process"/>
    <property type="evidence" value="ECO:0007669"/>
    <property type="project" value="UniProtKB-UniPathway"/>
</dbReference>
<comment type="caution">
    <text evidence="8">The sequence shown here is derived from an EMBL/GenBank/DDBJ whole genome shotgun (WGS) entry which is preliminary data.</text>
</comment>
<comment type="function">
    <text evidence="6">Catalyzes the reduction of dTDP-6-deoxy-L-lyxo-4-hexulose to yield dTDP-L-rhamnose.</text>
</comment>
<dbReference type="EMBL" id="AAVT01000001">
    <property type="protein sequence ID" value="EAW32773.1"/>
    <property type="molecule type" value="Genomic_DNA"/>
</dbReference>
<comment type="catalytic activity">
    <reaction evidence="5 6">
        <text>dTDP-beta-L-rhamnose + NADP(+) = dTDP-4-dehydro-beta-L-rhamnose + NADPH + H(+)</text>
        <dbReference type="Rhea" id="RHEA:21796"/>
        <dbReference type="ChEBI" id="CHEBI:15378"/>
        <dbReference type="ChEBI" id="CHEBI:57510"/>
        <dbReference type="ChEBI" id="CHEBI:57783"/>
        <dbReference type="ChEBI" id="CHEBI:58349"/>
        <dbReference type="ChEBI" id="CHEBI:62830"/>
        <dbReference type="EC" id="1.1.1.133"/>
    </reaction>
</comment>
<dbReference type="eggNOG" id="COG1091">
    <property type="taxonomic scope" value="Bacteria"/>
</dbReference>
<comment type="pathway">
    <text evidence="1 6">Carbohydrate biosynthesis; dTDP-L-rhamnose biosynthesis.</text>
</comment>
<dbReference type="EC" id="1.1.1.133" evidence="3 6"/>
<dbReference type="Gene3D" id="3.40.50.720">
    <property type="entry name" value="NAD(P)-binding Rossmann-like Domain"/>
    <property type="match status" value="1"/>
</dbReference>
<dbReference type="InterPro" id="IPR029903">
    <property type="entry name" value="RmlD-like-bd"/>
</dbReference>
<proteinExistence type="inferred from homology"/>
<gene>
    <name evidence="8" type="ORF">GP2143_15996</name>
</gene>
<reference evidence="8 9" key="1">
    <citation type="journal article" date="2010" name="J. Bacteriol.">
        <title>Genome sequence of the oligotrophic marine Gammaproteobacterium HTCC2143, isolated from the Oregon Coast.</title>
        <authorList>
            <person name="Oh H.M."/>
            <person name="Kang I."/>
            <person name="Ferriera S."/>
            <person name="Giovannoni S.J."/>
            <person name="Cho J.C."/>
        </authorList>
    </citation>
    <scope>NUCLEOTIDE SEQUENCE [LARGE SCALE GENOMIC DNA]</scope>
    <source>
        <strain evidence="8 9">HTCC2143</strain>
    </source>
</reference>
<dbReference type="PANTHER" id="PTHR10491">
    <property type="entry name" value="DTDP-4-DEHYDRORHAMNOSE REDUCTASE"/>
    <property type="match status" value="1"/>
</dbReference>
<dbReference type="FunFam" id="3.40.50.720:FF:000159">
    <property type="entry name" value="dTDP-4-dehydrorhamnose reductase"/>
    <property type="match status" value="1"/>
</dbReference>
<sequence>MNNNVVRSGSNPTNFVRPHILITGSNGQVGSELVVLCREKNIPFVAYNSQQLDITDSDRVFAEIKKQQPTAVINAAAYTAVDNAEIELSKAYAVNKEGAKNLAIACEELNAVLVHISTDYVFDGEKDGPYLETDKTNPVSVYGASKLAGEREVVEFCSKYFIVRVSWVFGQYGNNFVKTMLGLAKNHTELKVVDDQFGAPTSADQIAEKLVTLVTSASINYGTYHLESNPGVTWYEFANKIFQYAHDAKIIKNIPRVHPIDSTHYPKPVMRPKNSKLASTSQFDLGTIDWEKGLEKLIR</sequence>
<dbReference type="NCBIfam" id="TIGR01214">
    <property type="entry name" value="rmlD"/>
    <property type="match status" value="1"/>
</dbReference>
<dbReference type="Gene3D" id="3.90.25.10">
    <property type="entry name" value="UDP-galactose 4-epimerase, domain 1"/>
    <property type="match status" value="1"/>
</dbReference>
<dbReference type="UniPathway" id="UPA00281"/>
<keyword evidence="6" id="KW-0521">NADP</keyword>
<dbReference type="Proteomes" id="UP000004931">
    <property type="component" value="Unassembled WGS sequence"/>
</dbReference>
<evidence type="ECO:0000259" key="7">
    <source>
        <dbReference type="Pfam" id="PF04321"/>
    </source>
</evidence>
<dbReference type="InterPro" id="IPR005913">
    <property type="entry name" value="dTDP_dehydrorham_reduct"/>
</dbReference>
<evidence type="ECO:0000256" key="2">
    <source>
        <dbReference type="ARBA" id="ARBA00010944"/>
    </source>
</evidence>
<dbReference type="OrthoDB" id="9803892at2"/>
<accession>A0Y9G9</accession>
<protein>
    <recommendedName>
        <fullName evidence="4 6">dTDP-4-dehydrorhamnose reductase</fullName>
        <ecNumber evidence="3 6">1.1.1.133</ecNumber>
    </recommendedName>
</protein>
<dbReference type="GO" id="GO:0008831">
    <property type="term" value="F:dTDP-4-dehydrorhamnose reductase activity"/>
    <property type="evidence" value="ECO:0007669"/>
    <property type="project" value="UniProtKB-EC"/>
</dbReference>
<dbReference type="GO" id="GO:0005829">
    <property type="term" value="C:cytosol"/>
    <property type="evidence" value="ECO:0007669"/>
    <property type="project" value="TreeGrafter"/>
</dbReference>
<evidence type="ECO:0000256" key="4">
    <source>
        <dbReference type="ARBA" id="ARBA00017099"/>
    </source>
</evidence>
<evidence type="ECO:0000256" key="1">
    <source>
        <dbReference type="ARBA" id="ARBA00004781"/>
    </source>
</evidence>
<evidence type="ECO:0000256" key="5">
    <source>
        <dbReference type="ARBA" id="ARBA00048200"/>
    </source>
</evidence>
<dbReference type="GO" id="GO:0009243">
    <property type="term" value="P:O antigen biosynthetic process"/>
    <property type="evidence" value="ECO:0007669"/>
    <property type="project" value="UniProtKB-UniPathway"/>
</dbReference>
<dbReference type="AlphaFoldDB" id="A0Y9G9"/>
<dbReference type="CDD" id="cd05254">
    <property type="entry name" value="dTDP_HR_like_SDR_e"/>
    <property type="match status" value="1"/>
</dbReference>
<dbReference type="Pfam" id="PF04321">
    <property type="entry name" value="RmlD_sub_bind"/>
    <property type="match status" value="1"/>
</dbReference>
<dbReference type="PANTHER" id="PTHR10491:SF4">
    <property type="entry name" value="METHIONINE ADENOSYLTRANSFERASE 2 SUBUNIT BETA"/>
    <property type="match status" value="1"/>
</dbReference>
<dbReference type="SUPFAM" id="SSF51735">
    <property type="entry name" value="NAD(P)-binding Rossmann-fold domains"/>
    <property type="match status" value="1"/>
</dbReference>
<organism evidence="8 9">
    <name type="scientific">marine gamma proteobacterium HTCC2143</name>
    <dbReference type="NCBI Taxonomy" id="247633"/>
    <lineage>
        <taxon>Bacteria</taxon>
        <taxon>Pseudomonadati</taxon>
        <taxon>Pseudomonadota</taxon>
        <taxon>Gammaproteobacteria</taxon>
        <taxon>Cellvibrionales</taxon>
        <taxon>Spongiibacteraceae</taxon>
        <taxon>BD1-7 clade</taxon>
    </lineage>
</organism>
<feature type="domain" description="RmlD-like substrate binding" evidence="7">
    <location>
        <begin position="19"/>
        <end position="298"/>
    </location>
</feature>
<comment type="similarity">
    <text evidence="2 6">Belongs to the dTDP-4-dehydrorhamnose reductase family.</text>
</comment>
<keyword evidence="9" id="KW-1185">Reference proteome</keyword>
<name>A0Y9G9_9GAMM</name>
<comment type="cofactor">
    <cofactor evidence="6">
        <name>Mg(2+)</name>
        <dbReference type="ChEBI" id="CHEBI:18420"/>
    </cofactor>
    <text evidence="6">Binds 1 Mg(2+) ion per monomer.</text>
</comment>
<dbReference type="STRING" id="247633.GP2143_15996"/>
<dbReference type="UniPathway" id="UPA00124"/>
<evidence type="ECO:0000313" key="9">
    <source>
        <dbReference type="Proteomes" id="UP000004931"/>
    </source>
</evidence>
<evidence type="ECO:0000313" key="8">
    <source>
        <dbReference type="EMBL" id="EAW32773.1"/>
    </source>
</evidence>